<gene>
    <name evidence="5" type="primary">vapC</name>
    <name evidence="7" type="ORF">BCF33_2789</name>
</gene>
<dbReference type="Pfam" id="PF01850">
    <property type="entry name" value="PIN"/>
    <property type="match status" value="1"/>
</dbReference>
<dbReference type="EMBL" id="PVTT01000003">
    <property type="protein sequence ID" value="PRY92089.1"/>
    <property type="molecule type" value="Genomic_DNA"/>
</dbReference>
<evidence type="ECO:0000259" key="6">
    <source>
        <dbReference type="Pfam" id="PF01850"/>
    </source>
</evidence>
<evidence type="ECO:0000256" key="5">
    <source>
        <dbReference type="HAMAP-Rule" id="MF_00265"/>
    </source>
</evidence>
<keyword evidence="4 5" id="KW-0378">Hydrolase</keyword>
<dbReference type="OrthoDB" id="329172at2"/>
<organism evidence="7 8">
    <name type="scientific">Hasllibacter halocynthiae</name>
    <dbReference type="NCBI Taxonomy" id="595589"/>
    <lineage>
        <taxon>Bacteria</taxon>
        <taxon>Pseudomonadati</taxon>
        <taxon>Pseudomonadota</taxon>
        <taxon>Alphaproteobacteria</taxon>
        <taxon>Rhodobacterales</taxon>
        <taxon>Roseobacteraceae</taxon>
        <taxon>Hasllibacter</taxon>
    </lineage>
</organism>
<sequence>MILADTSVWIDHLRGGDAALAEALGRGRIAGHPVVAAELALGSLKDRALVLELLDGLPRLPVAAPDELRALIERRRLWGRGIGHADASLLASCLLAPGTALWTRDRRLAACAAEAGVAAEAGPPAR</sequence>
<keyword evidence="8" id="KW-1185">Reference proteome</keyword>
<feature type="binding site" evidence="5">
    <location>
        <position position="5"/>
    </location>
    <ligand>
        <name>Mg(2+)</name>
        <dbReference type="ChEBI" id="CHEBI:18420"/>
    </ligand>
</feature>
<comment type="similarity">
    <text evidence="5">Belongs to the PINc/VapC protein family.</text>
</comment>
<keyword evidence="3 5" id="KW-0479">Metal-binding</keyword>
<dbReference type="Proteomes" id="UP000238801">
    <property type="component" value="Unassembled WGS sequence"/>
</dbReference>
<dbReference type="GO" id="GO:0004540">
    <property type="term" value="F:RNA nuclease activity"/>
    <property type="evidence" value="ECO:0007669"/>
    <property type="project" value="InterPro"/>
</dbReference>
<dbReference type="RefSeq" id="WP_106161857.1">
    <property type="nucleotide sequence ID" value="NZ_PVTT01000003.1"/>
</dbReference>
<dbReference type="GO" id="GO:0000287">
    <property type="term" value="F:magnesium ion binding"/>
    <property type="evidence" value="ECO:0007669"/>
    <property type="project" value="UniProtKB-UniRule"/>
</dbReference>
<feature type="domain" description="PIN" evidence="6">
    <location>
        <begin position="2"/>
        <end position="111"/>
    </location>
</feature>
<reference evidence="7 8" key="1">
    <citation type="submission" date="2018-03" db="EMBL/GenBank/DDBJ databases">
        <title>Genomic Encyclopedia of Archaeal and Bacterial Type Strains, Phase II (KMG-II): from individual species to whole genera.</title>
        <authorList>
            <person name="Goeker M."/>
        </authorList>
    </citation>
    <scope>NUCLEOTIDE SEQUENCE [LARGE SCALE GENOMIC DNA]</scope>
    <source>
        <strain evidence="7 8">DSM 29318</strain>
    </source>
</reference>
<keyword evidence="2 5" id="KW-0540">Nuclease</keyword>
<dbReference type="SUPFAM" id="SSF88723">
    <property type="entry name" value="PIN domain-like"/>
    <property type="match status" value="1"/>
</dbReference>
<evidence type="ECO:0000256" key="4">
    <source>
        <dbReference type="ARBA" id="ARBA00022801"/>
    </source>
</evidence>
<dbReference type="AlphaFoldDB" id="A0A2T0WZH6"/>
<dbReference type="InterPro" id="IPR029060">
    <property type="entry name" value="PIN-like_dom_sf"/>
</dbReference>
<name>A0A2T0WZH6_9RHOB</name>
<protein>
    <recommendedName>
        <fullName evidence="5">Ribonuclease VapC</fullName>
        <shortName evidence="5">RNase VapC</shortName>
        <ecNumber evidence="5">3.1.-.-</ecNumber>
    </recommendedName>
    <alternativeName>
        <fullName evidence="5">Toxin VapC</fullName>
    </alternativeName>
</protein>
<dbReference type="EC" id="3.1.-.-" evidence="5"/>
<dbReference type="Gene3D" id="3.40.50.1010">
    <property type="entry name" value="5'-nuclease"/>
    <property type="match status" value="1"/>
</dbReference>
<feature type="binding site" evidence="5">
    <location>
        <position position="86"/>
    </location>
    <ligand>
        <name>Mg(2+)</name>
        <dbReference type="ChEBI" id="CHEBI:18420"/>
    </ligand>
</feature>
<keyword evidence="1 5" id="KW-1277">Toxin-antitoxin system</keyword>
<evidence type="ECO:0000313" key="8">
    <source>
        <dbReference type="Proteomes" id="UP000238801"/>
    </source>
</evidence>
<dbReference type="HAMAP" id="MF_00265">
    <property type="entry name" value="VapC_Nob1"/>
    <property type="match status" value="1"/>
</dbReference>
<dbReference type="GO" id="GO:0016787">
    <property type="term" value="F:hydrolase activity"/>
    <property type="evidence" value="ECO:0007669"/>
    <property type="project" value="UniProtKB-KW"/>
</dbReference>
<dbReference type="InterPro" id="IPR022907">
    <property type="entry name" value="VapC_family"/>
</dbReference>
<evidence type="ECO:0000256" key="2">
    <source>
        <dbReference type="ARBA" id="ARBA00022722"/>
    </source>
</evidence>
<dbReference type="GO" id="GO:0090729">
    <property type="term" value="F:toxin activity"/>
    <property type="evidence" value="ECO:0007669"/>
    <property type="project" value="UniProtKB-KW"/>
</dbReference>
<comment type="cofactor">
    <cofactor evidence="5">
        <name>Mg(2+)</name>
        <dbReference type="ChEBI" id="CHEBI:18420"/>
    </cofactor>
</comment>
<comment type="caution">
    <text evidence="7">The sequence shown here is derived from an EMBL/GenBank/DDBJ whole genome shotgun (WGS) entry which is preliminary data.</text>
</comment>
<proteinExistence type="inferred from homology"/>
<accession>A0A2T0WZH6</accession>
<evidence type="ECO:0000256" key="3">
    <source>
        <dbReference type="ARBA" id="ARBA00022723"/>
    </source>
</evidence>
<keyword evidence="5" id="KW-0800">Toxin</keyword>
<dbReference type="InterPro" id="IPR002716">
    <property type="entry name" value="PIN_dom"/>
</dbReference>
<comment type="function">
    <text evidence="5">Toxic component of a toxin-antitoxin (TA) system. An RNase.</text>
</comment>
<evidence type="ECO:0000313" key="7">
    <source>
        <dbReference type="EMBL" id="PRY92089.1"/>
    </source>
</evidence>
<keyword evidence="5" id="KW-0460">Magnesium</keyword>
<evidence type="ECO:0000256" key="1">
    <source>
        <dbReference type="ARBA" id="ARBA00022649"/>
    </source>
</evidence>